<name>A0A6N3EQU2_9BACT</name>
<gene>
    <name evidence="1" type="ORF">PCLFYP37_02798</name>
</gene>
<dbReference type="AlphaFoldDB" id="A0A6N3EQU2"/>
<evidence type="ECO:0000313" key="1">
    <source>
        <dbReference type="EMBL" id="VYU41151.1"/>
    </source>
</evidence>
<protein>
    <recommendedName>
        <fullName evidence="2">DUF3791 domain-containing protein</fullName>
    </recommendedName>
</protein>
<accession>A0A6N3EQU2</accession>
<organism evidence="1">
    <name type="scientific">Paraprevotella clara</name>
    <dbReference type="NCBI Taxonomy" id="454154"/>
    <lineage>
        <taxon>Bacteria</taxon>
        <taxon>Pseudomonadati</taxon>
        <taxon>Bacteroidota</taxon>
        <taxon>Bacteroidia</taxon>
        <taxon>Bacteroidales</taxon>
        <taxon>Prevotellaceae</taxon>
        <taxon>Paraprevotella</taxon>
    </lineage>
</organism>
<dbReference type="RefSeq" id="WP_336310224.1">
    <property type="nucleotide sequence ID" value="NZ_CACRUT010000016.1"/>
</dbReference>
<sequence>MLDFLLWNKIARVIDQLAETLDVDYDRALELFYESDVCRMLHDEHYGLHLMSDTYIVNDLITELRDKQT</sequence>
<dbReference type="EMBL" id="CACRUT010000016">
    <property type="protein sequence ID" value="VYU41151.1"/>
    <property type="molecule type" value="Genomic_DNA"/>
</dbReference>
<proteinExistence type="predicted"/>
<reference evidence="1" key="1">
    <citation type="submission" date="2019-11" db="EMBL/GenBank/DDBJ databases">
        <authorList>
            <person name="Feng L."/>
        </authorList>
    </citation>
    <scope>NUCLEOTIDE SEQUENCE</scope>
    <source>
        <strain evidence="1">PclaraLFYP37</strain>
    </source>
</reference>
<evidence type="ECO:0008006" key="2">
    <source>
        <dbReference type="Google" id="ProtNLM"/>
    </source>
</evidence>